<evidence type="ECO:0000259" key="1">
    <source>
        <dbReference type="Pfam" id="PF03544"/>
    </source>
</evidence>
<comment type="caution">
    <text evidence="2">The sequence shown here is derived from an EMBL/GenBank/DDBJ whole genome shotgun (WGS) entry which is preliminary data.</text>
</comment>
<dbReference type="Pfam" id="PF03544">
    <property type="entry name" value="TonB_C"/>
    <property type="match status" value="1"/>
</dbReference>
<dbReference type="RefSeq" id="WP_159430559.1">
    <property type="nucleotide sequence ID" value="NZ_CP016205.1"/>
</dbReference>
<evidence type="ECO:0000313" key="3">
    <source>
        <dbReference type="Proteomes" id="UP000184105"/>
    </source>
</evidence>
<dbReference type="InterPro" id="IPR037682">
    <property type="entry name" value="TonB_C"/>
</dbReference>
<evidence type="ECO:0000313" key="2">
    <source>
        <dbReference type="EMBL" id="SHF75764.1"/>
    </source>
</evidence>
<feature type="domain" description="TonB C-terminal" evidence="1">
    <location>
        <begin position="59"/>
        <end position="126"/>
    </location>
</feature>
<keyword evidence="3" id="KW-1185">Reference proteome</keyword>
<gene>
    <name evidence="2" type="ORF">SAMN05444364_10851</name>
</gene>
<reference evidence="2 3" key="1">
    <citation type="submission" date="2016-11" db="EMBL/GenBank/DDBJ databases">
        <authorList>
            <person name="Varghese N."/>
            <person name="Submissions S."/>
        </authorList>
    </citation>
    <scope>NUCLEOTIDE SEQUENCE [LARGE SCALE GENOMIC DNA]</scope>
    <source>
        <strain evidence="2 3">DSM 22613</strain>
    </source>
</reference>
<dbReference type="SUPFAM" id="SSF74653">
    <property type="entry name" value="TolA/TonB C-terminal domain"/>
    <property type="match status" value="1"/>
</dbReference>
<organism evidence="2 3">
    <name type="scientific">Prevotella scopos JCM 17725</name>
    <dbReference type="NCBI Taxonomy" id="1236518"/>
    <lineage>
        <taxon>Bacteria</taxon>
        <taxon>Pseudomonadati</taxon>
        <taxon>Bacteroidota</taxon>
        <taxon>Bacteroidia</taxon>
        <taxon>Bacteroidales</taxon>
        <taxon>Prevotellaceae</taxon>
        <taxon>Prevotella</taxon>
    </lineage>
</organism>
<dbReference type="Gene3D" id="3.30.1150.10">
    <property type="match status" value="1"/>
</dbReference>
<name>A0AAX2F381_9BACT</name>
<protein>
    <submittedName>
        <fullName evidence="2">TonB protein C-terminal</fullName>
    </submittedName>
</protein>
<dbReference type="EMBL" id="FQWA01000008">
    <property type="protein sequence ID" value="SHF75764.1"/>
    <property type="molecule type" value="Genomic_DNA"/>
</dbReference>
<accession>A0AAX2F381</accession>
<proteinExistence type="predicted"/>
<sequence length="131" mass="15048">MLLSCNSSILLSSGPTVKYDKRTNLEVCSFTDKMPSYRGGYTAFLHDFSANFQYSNQIDNNIQTNIVVQYVINKKGRLVGARIFNKEDKDLSCFDKAVLEALEKVQDWTPGEYHHKKVNVIIKQTIQIDMY</sequence>
<dbReference type="GO" id="GO:0055085">
    <property type="term" value="P:transmembrane transport"/>
    <property type="evidence" value="ECO:0007669"/>
    <property type="project" value="InterPro"/>
</dbReference>
<dbReference type="Proteomes" id="UP000184105">
    <property type="component" value="Unassembled WGS sequence"/>
</dbReference>
<dbReference type="AlphaFoldDB" id="A0AAX2F381"/>